<evidence type="ECO:0000256" key="5">
    <source>
        <dbReference type="SAM" id="Phobius"/>
    </source>
</evidence>
<feature type="transmembrane region" description="Helical" evidence="5">
    <location>
        <begin position="15"/>
        <end position="33"/>
    </location>
</feature>
<evidence type="ECO:0000313" key="8">
    <source>
        <dbReference type="Proteomes" id="UP001529369"/>
    </source>
</evidence>
<keyword evidence="5" id="KW-0472">Membrane</keyword>
<name>A0ABT8AFU8_9PROT</name>
<evidence type="ECO:0000256" key="4">
    <source>
        <dbReference type="ARBA" id="ARBA00023284"/>
    </source>
</evidence>
<dbReference type="InterPro" id="IPR050553">
    <property type="entry name" value="Thioredoxin_ResA/DsbE_sf"/>
</dbReference>
<evidence type="ECO:0000256" key="1">
    <source>
        <dbReference type="ARBA" id="ARBA00004196"/>
    </source>
</evidence>
<keyword evidence="5" id="KW-1133">Transmembrane helix</keyword>
<proteinExistence type="predicted"/>
<dbReference type="InterPro" id="IPR036249">
    <property type="entry name" value="Thioredoxin-like_sf"/>
</dbReference>
<accession>A0ABT8AFU8</accession>
<dbReference type="EMBL" id="JAUFPN010000300">
    <property type="protein sequence ID" value="MDN3568687.1"/>
    <property type="molecule type" value="Genomic_DNA"/>
</dbReference>
<dbReference type="Proteomes" id="UP001529369">
    <property type="component" value="Unassembled WGS sequence"/>
</dbReference>
<dbReference type="InterPro" id="IPR000866">
    <property type="entry name" value="AhpC/TSA"/>
</dbReference>
<dbReference type="Gene3D" id="3.40.30.10">
    <property type="entry name" value="Glutaredoxin"/>
    <property type="match status" value="1"/>
</dbReference>
<organism evidence="7 8">
    <name type="scientific">Paeniroseomonas aquatica</name>
    <dbReference type="NCBI Taxonomy" id="373043"/>
    <lineage>
        <taxon>Bacteria</taxon>
        <taxon>Pseudomonadati</taxon>
        <taxon>Pseudomonadota</taxon>
        <taxon>Alphaproteobacteria</taxon>
        <taxon>Acetobacterales</taxon>
        <taxon>Acetobacteraceae</taxon>
        <taxon>Paeniroseomonas</taxon>
    </lineage>
</organism>
<keyword evidence="4" id="KW-0676">Redox-active center</keyword>
<gene>
    <name evidence="7" type="ORF">QWZ14_30295</name>
</gene>
<keyword evidence="8" id="KW-1185">Reference proteome</keyword>
<sequence length="191" mass="20642">MSEAVPSPWRRRSLLLAPVAVAAVAGTGFYAMLRGMGTGTYDPRGVPSALLGKPAPDFSLPALEGAERPALGGTDLRGDRPVLLNFFASWCVPCVIEHPQLMTMMRDGVAVLGIAYKDKPEDSLGFLRRHGNPFAKLGVDQPGRVAIDYGLYGVPETYLVDKGGVVRWRWAGPITPEILAQQITPLLKRFA</sequence>
<dbReference type="PANTHER" id="PTHR42852:SF6">
    <property type="entry name" value="THIOL:DISULFIDE INTERCHANGE PROTEIN DSBE"/>
    <property type="match status" value="1"/>
</dbReference>
<dbReference type="PROSITE" id="PS00194">
    <property type="entry name" value="THIOREDOXIN_1"/>
    <property type="match status" value="1"/>
</dbReference>
<reference evidence="8" key="1">
    <citation type="journal article" date="2019" name="Int. J. Syst. Evol. Microbiol.">
        <title>The Global Catalogue of Microorganisms (GCM) 10K type strain sequencing project: providing services to taxonomists for standard genome sequencing and annotation.</title>
        <authorList>
            <consortium name="The Broad Institute Genomics Platform"/>
            <consortium name="The Broad Institute Genome Sequencing Center for Infectious Disease"/>
            <person name="Wu L."/>
            <person name="Ma J."/>
        </authorList>
    </citation>
    <scope>NUCLEOTIDE SEQUENCE [LARGE SCALE GENOMIC DNA]</scope>
    <source>
        <strain evidence="8">CECT 7131</strain>
    </source>
</reference>
<dbReference type="CDD" id="cd03010">
    <property type="entry name" value="TlpA_like_DsbE"/>
    <property type="match status" value="1"/>
</dbReference>
<evidence type="ECO:0000256" key="2">
    <source>
        <dbReference type="ARBA" id="ARBA00022748"/>
    </source>
</evidence>
<dbReference type="InterPro" id="IPR017937">
    <property type="entry name" value="Thioredoxin_CS"/>
</dbReference>
<comment type="caution">
    <text evidence="7">The sequence shown here is derived from an EMBL/GenBank/DDBJ whole genome shotgun (WGS) entry which is preliminary data.</text>
</comment>
<dbReference type="InterPro" id="IPR004799">
    <property type="entry name" value="Periplasmic_diS_OxRdtase_DsbE"/>
</dbReference>
<dbReference type="NCBIfam" id="TIGR00385">
    <property type="entry name" value="dsbE"/>
    <property type="match status" value="1"/>
</dbReference>
<dbReference type="Pfam" id="PF00578">
    <property type="entry name" value="AhpC-TSA"/>
    <property type="match status" value="1"/>
</dbReference>
<evidence type="ECO:0000313" key="7">
    <source>
        <dbReference type="EMBL" id="MDN3568687.1"/>
    </source>
</evidence>
<dbReference type="PANTHER" id="PTHR42852">
    <property type="entry name" value="THIOL:DISULFIDE INTERCHANGE PROTEIN DSBE"/>
    <property type="match status" value="1"/>
</dbReference>
<keyword evidence="5" id="KW-0812">Transmembrane</keyword>
<evidence type="ECO:0000259" key="6">
    <source>
        <dbReference type="PROSITE" id="PS51352"/>
    </source>
</evidence>
<evidence type="ECO:0000256" key="3">
    <source>
        <dbReference type="ARBA" id="ARBA00023157"/>
    </source>
</evidence>
<dbReference type="PROSITE" id="PS51352">
    <property type="entry name" value="THIOREDOXIN_2"/>
    <property type="match status" value="1"/>
</dbReference>
<keyword evidence="2" id="KW-0201">Cytochrome c-type biogenesis</keyword>
<comment type="subcellular location">
    <subcellularLocation>
        <location evidence="1">Cell envelope</location>
    </subcellularLocation>
</comment>
<protein>
    <submittedName>
        <fullName evidence="7">DsbE family thiol:disulfide interchange protein</fullName>
    </submittedName>
</protein>
<feature type="domain" description="Thioredoxin" evidence="6">
    <location>
        <begin position="49"/>
        <end position="188"/>
    </location>
</feature>
<dbReference type="SUPFAM" id="SSF52833">
    <property type="entry name" value="Thioredoxin-like"/>
    <property type="match status" value="1"/>
</dbReference>
<dbReference type="RefSeq" id="WP_290320797.1">
    <property type="nucleotide sequence ID" value="NZ_JAUFPN010000300.1"/>
</dbReference>
<keyword evidence="3" id="KW-1015">Disulfide bond</keyword>
<dbReference type="InterPro" id="IPR013766">
    <property type="entry name" value="Thioredoxin_domain"/>
</dbReference>